<sequence length="727" mass="81767">MGFYATKQFLEELGRVPHNASNGVVPWKSAVKFLMARKFDVRRAVDLYIEHEKTRQREGIEGPDLRDPEIRRELLTQKFTVLTWHASMAKPRYGNSSTVRYAVTSGPRQEWSGNCAVSGAISSPEQTSHQATLQGLIFQLDAALESIETQRYGLVFVYDMTGSRYSNFDYDLSIKILNLLKGSYPARLKKVLIVTAPLWFKAPFKFLRLFVREKLRERVYTVDLSQLCHHIPSNVLPQYLGGKAEFSHRAWLEACLQLNWGSGTENEITAYLEGTDNFRLANDTSMSSISSCDDDFGGVGGATFSSDPESSLSSRSTINEKHNQEYREKEVILPLPSGTNMDTSDDDQSSSASAHSPAKNGTPQLSRKRNLQGSAVAASELIGDAPPPLPRKKCNLVVSTHEPIHVPDENGLTIDELVKYCKIKGRRGLYKEYAYIKLEPPTGTFEASKSKLNLPKNRYTDVLCLDQTRVKLSVVNGDTSSDYINANFLDGYKQKNAYISTQGKCHCPLPRTFGDFWRMVWEQMVLLVVMTTKTVERGRLKCGQYWPADKDSSEVYDDFVVINTGVTENTEYMITTLILQNSKTGETREVRHLQFTSWPDYGVPDSARAFLDFMQLVRNSQAERVKELGSDWTGNARGPPIVIHCSAGIGRTGTFITMDISTQRLADIHTVDIRNTVRRIRTQRAFSIQMPDQYIFCHLALIEHAQSLGLLAAVDLDGFDDESSEDD</sequence>
<dbReference type="Gene3D" id="3.90.190.10">
    <property type="entry name" value="Protein tyrosine phosphatase superfamily"/>
    <property type="match status" value="1"/>
</dbReference>
<dbReference type="InterPro" id="IPR036273">
    <property type="entry name" value="CRAL/TRIO_N_dom_sf"/>
</dbReference>
<dbReference type="InterPro" id="IPR016130">
    <property type="entry name" value="Tyr_Pase_AS"/>
</dbReference>
<dbReference type="InterPro" id="IPR000242">
    <property type="entry name" value="PTP_cat"/>
</dbReference>
<evidence type="ECO:0000313" key="5">
    <source>
        <dbReference type="EMBL" id="KAK2173097.1"/>
    </source>
</evidence>
<dbReference type="FunFam" id="3.90.190.10:FF:000026">
    <property type="entry name" value="tyrosine-protein phosphatase non-receptor type 9"/>
    <property type="match status" value="1"/>
</dbReference>
<dbReference type="PROSITE" id="PS00383">
    <property type="entry name" value="TYR_PHOSPHATASE_1"/>
    <property type="match status" value="1"/>
</dbReference>
<evidence type="ECO:0000259" key="4">
    <source>
        <dbReference type="PROSITE" id="PS50191"/>
    </source>
</evidence>
<evidence type="ECO:0000313" key="6">
    <source>
        <dbReference type="Proteomes" id="UP001209878"/>
    </source>
</evidence>
<dbReference type="Pfam" id="PF00650">
    <property type="entry name" value="CRAL_TRIO"/>
    <property type="match status" value="1"/>
</dbReference>
<organism evidence="5 6">
    <name type="scientific">Ridgeia piscesae</name>
    <name type="common">Tubeworm</name>
    <dbReference type="NCBI Taxonomy" id="27915"/>
    <lineage>
        <taxon>Eukaryota</taxon>
        <taxon>Metazoa</taxon>
        <taxon>Spiralia</taxon>
        <taxon>Lophotrochozoa</taxon>
        <taxon>Annelida</taxon>
        <taxon>Polychaeta</taxon>
        <taxon>Sedentaria</taxon>
        <taxon>Canalipalpata</taxon>
        <taxon>Sabellida</taxon>
        <taxon>Siboglinidae</taxon>
        <taxon>Ridgeia</taxon>
    </lineage>
</organism>
<feature type="compositionally biased region" description="Low complexity" evidence="1">
    <location>
        <begin position="305"/>
        <end position="316"/>
    </location>
</feature>
<dbReference type="PROSITE" id="PS50055">
    <property type="entry name" value="TYR_PHOSPHATASE_PTP"/>
    <property type="match status" value="1"/>
</dbReference>
<gene>
    <name evidence="5" type="ORF">NP493_904g00037</name>
</gene>
<name>A0AAD9KKP6_RIDPI</name>
<evidence type="ECO:0008006" key="7">
    <source>
        <dbReference type="Google" id="ProtNLM"/>
    </source>
</evidence>
<dbReference type="InterPro" id="IPR036865">
    <property type="entry name" value="CRAL-TRIO_dom_sf"/>
</dbReference>
<evidence type="ECO:0000256" key="1">
    <source>
        <dbReference type="SAM" id="MobiDB-lite"/>
    </source>
</evidence>
<dbReference type="InterPro" id="IPR029021">
    <property type="entry name" value="Prot-tyrosine_phosphatase-like"/>
</dbReference>
<comment type="caution">
    <text evidence="5">The sequence shown here is derived from an EMBL/GenBank/DDBJ whole genome shotgun (WGS) entry which is preliminary data.</text>
</comment>
<dbReference type="SUPFAM" id="SSF52799">
    <property type="entry name" value="(Phosphotyrosine protein) phosphatases II"/>
    <property type="match status" value="1"/>
</dbReference>
<dbReference type="PANTHER" id="PTHR19134">
    <property type="entry name" value="RECEPTOR-TYPE TYROSINE-PROTEIN PHOSPHATASE"/>
    <property type="match status" value="1"/>
</dbReference>
<dbReference type="AlphaFoldDB" id="A0AAD9KKP6"/>
<proteinExistence type="predicted"/>
<dbReference type="SUPFAM" id="SSF52087">
    <property type="entry name" value="CRAL/TRIO domain"/>
    <property type="match status" value="1"/>
</dbReference>
<dbReference type="InterPro" id="IPR001251">
    <property type="entry name" value="CRAL-TRIO_dom"/>
</dbReference>
<dbReference type="InterPro" id="IPR003595">
    <property type="entry name" value="Tyr_Pase_cat"/>
</dbReference>
<dbReference type="CDD" id="cd14543">
    <property type="entry name" value="PTPc-N9"/>
    <property type="match status" value="1"/>
</dbReference>
<dbReference type="PRINTS" id="PR00700">
    <property type="entry name" value="PRTYPHPHTASE"/>
</dbReference>
<feature type="region of interest" description="Disordered" evidence="1">
    <location>
        <begin position="303"/>
        <end position="373"/>
    </location>
</feature>
<dbReference type="SMART" id="SM00516">
    <property type="entry name" value="SEC14"/>
    <property type="match status" value="1"/>
</dbReference>
<dbReference type="Pfam" id="PF00102">
    <property type="entry name" value="Y_phosphatase"/>
    <property type="match status" value="1"/>
</dbReference>
<dbReference type="GO" id="GO:0004725">
    <property type="term" value="F:protein tyrosine phosphatase activity"/>
    <property type="evidence" value="ECO:0007669"/>
    <property type="project" value="InterPro"/>
</dbReference>
<dbReference type="SMART" id="SM00194">
    <property type="entry name" value="PTPc"/>
    <property type="match status" value="1"/>
</dbReference>
<feature type="compositionally biased region" description="Basic and acidic residues" evidence="1">
    <location>
        <begin position="318"/>
        <end position="331"/>
    </location>
</feature>
<feature type="compositionally biased region" description="Low complexity" evidence="1">
    <location>
        <begin position="349"/>
        <end position="358"/>
    </location>
</feature>
<evidence type="ECO:0000259" key="3">
    <source>
        <dbReference type="PROSITE" id="PS50056"/>
    </source>
</evidence>
<dbReference type="Proteomes" id="UP001209878">
    <property type="component" value="Unassembled WGS sequence"/>
</dbReference>
<dbReference type="PANTHER" id="PTHR19134:SF534">
    <property type="entry name" value="LD27988P"/>
    <property type="match status" value="1"/>
</dbReference>
<dbReference type="SMART" id="SM00404">
    <property type="entry name" value="PTPc_motif"/>
    <property type="match status" value="1"/>
</dbReference>
<dbReference type="PROSITE" id="PS50056">
    <property type="entry name" value="TYR_PHOSPHATASE_2"/>
    <property type="match status" value="1"/>
</dbReference>
<dbReference type="InterPro" id="IPR050348">
    <property type="entry name" value="Protein-Tyr_Phosphatase"/>
</dbReference>
<dbReference type="Gene3D" id="3.40.525.10">
    <property type="entry name" value="CRAL-TRIO lipid binding domain"/>
    <property type="match status" value="1"/>
</dbReference>
<dbReference type="PROSITE" id="PS50191">
    <property type="entry name" value="CRAL_TRIO"/>
    <property type="match status" value="1"/>
</dbReference>
<keyword evidence="6" id="KW-1185">Reference proteome</keyword>
<evidence type="ECO:0000259" key="2">
    <source>
        <dbReference type="PROSITE" id="PS50055"/>
    </source>
</evidence>
<dbReference type="EMBL" id="JAODUO010000903">
    <property type="protein sequence ID" value="KAK2173097.1"/>
    <property type="molecule type" value="Genomic_DNA"/>
</dbReference>
<feature type="domain" description="Tyrosine specific protein phosphatases" evidence="3">
    <location>
        <begin position="611"/>
        <end position="695"/>
    </location>
</feature>
<reference evidence="5" key="1">
    <citation type="journal article" date="2023" name="Mol. Biol. Evol.">
        <title>Third-Generation Sequencing Reveals the Adaptive Role of the Epigenome in Three Deep-Sea Polychaetes.</title>
        <authorList>
            <person name="Perez M."/>
            <person name="Aroh O."/>
            <person name="Sun Y."/>
            <person name="Lan Y."/>
            <person name="Juniper S.K."/>
            <person name="Young C.R."/>
            <person name="Angers B."/>
            <person name="Qian P.Y."/>
        </authorList>
    </citation>
    <scope>NUCLEOTIDE SEQUENCE</scope>
    <source>
        <strain evidence="5">R07B-5</strain>
    </source>
</reference>
<dbReference type="InterPro" id="IPR000387">
    <property type="entry name" value="Tyr_Pase_dom"/>
</dbReference>
<feature type="domain" description="CRAL-TRIO" evidence="4">
    <location>
        <begin position="119"/>
        <end position="248"/>
    </location>
</feature>
<dbReference type="CDD" id="cd00170">
    <property type="entry name" value="SEC14"/>
    <property type="match status" value="1"/>
</dbReference>
<feature type="domain" description="Tyrosine-protein phosphatase" evidence="2">
    <location>
        <begin position="429"/>
        <end position="704"/>
    </location>
</feature>
<accession>A0AAD9KKP6</accession>
<protein>
    <recommendedName>
        <fullName evidence="7">Protein tyrosine phosphatase</fullName>
    </recommendedName>
</protein>
<dbReference type="SUPFAM" id="SSF46938">
    <property type="entry name" value="CRAL/TRIO N-terminal domain"/>
    <property type="match status" value="1"/>
</dbReference>